<dbReference type="Proteomes" id="UP000315103">
    <property type="component" value="Unassembled WGS sequence"/>
</dbReference>
<reference evidence="5 6" key="1">
    <citation type="submission" date="2019-07" db="EMBL/GenBank/DDBJ databases">
        <title>Salinicoccus cyprini sp. nov., isolated from gastro-intestinal tract of mirror carp, Cyprinus carpio var. specularis, collected from Gobind Sagar Reservoir, Himachal Pradesh, India.</title>
        <authorList>
            <person name="Talwar C."/>
            <person name="Singh A.K."/>
            <person name="Lal R."/>
            <person name="Negi R.K."/>
        </authorList>
    </citation>
    <scope>NUCLEOTIDE SEQUENCE [LARGE SCALE GENOMIC DNA]</scope>
    <source>
        <strain evidence="5 6">CT19</strain>
    </source>
</reference>
<accession>A0A558AU37</accession>
<organism evidence="5 6">
    <name type="scientific">Salinicoccus cyprini</name>
    <dbReference type="NCBI Taxonomy" id="2493691"/>
    <lineage>
        <taxon>Bacteria</taxon>
        <taxon>Bacillati</taxon>
        <taxon>Bacillota</taxon>
        <taxon>Bacilli</taxon>
        <taxon>Bacillales</taxon>
        <taxon>Staphylococcaceae</taxon>
        <taxon>Salinicoccus</taxon>
    </lineage>
</organism>
<keyword evidence="6" id="KW-1185">Reference proteome</keyword>
<dbReference type="SUPFAM" id="SSF53474">
    <property type="entry name" value="alpha/beta-Hydrolases"/>
    <property type="match status" value="1"/>
</dbReference>
<protein>
    <recommendedName>
        <fullName evidence="7">Acyl-CoA thioesterase</fullName>
    </recommendedName>
</protein>
<dbReference type="GO" id="GO:0006631">
    <property type="term" value="P:fatty acid metabolic process"/>
    <property type="evidence" value="ECO:0007669"/>
    <property type="project" value="TreeGrafter"/>
</dbReference>
<dbReference type="Gene3D" id="3.40.50.1820">
    <property type="entry name" value="alpha/beta hydrolase"/>
    <property type="match status" value="1"/>
</dbReference>
<dbReference type="PIRSF" id="PIRSF016521">
    <property type="entry name" value="Acyl-CoA_hydro"/>
    <property type="match status" value="1"/>
</dbReference>
<dbReference type="OrthoDB" id="8922993at2"/>
<dbReference type="InterPro" id="IPR029058">
    <property type="entry name" value="AB_hydrolase_fold"/>
</dbReference>
<dbReference type="GO" id="GO:0047617">
    <property type="term" value="F:fatty acyl-CoA hydrolase activity"/>
    <property type="evidence" value="ECO:0007669"/>
    <property type="project" value="TreeGrafter"/>
</dbReference>
<comment type="similarity">
    <text evidence="1">Belongs to the C/M/P thioester hydrolase family.</text>
</comment>
<feature type="active site" description="Charge relay system" evidence="2">
    <location>
        <position position="368"/>
    </location>
</feature>
<feature type="active site" description="Charge relay system" evidence="2">
    <location>
        <position position="337"/>
    </location>
</feature>
<dbReference type="InterPro" id="IPR014940">
    <property type="entry name" value="BAAT_C"/>
</dbReference>
<feature type="domain" description="BAAT/Acyl-CoA thioester hydrolase C-terminal" evidence="4">
    <location>
        <begin position="197"/>
        <end position="419"/>
    </location>
</feature>
<dbReference type="AlphaFoldDB" id="A0A558AU37"/>
<dbReference type="InterPro" id="IPR016662">
    <property type="entry name" value="Acyl-CoA_thioEstase_long-chain"/>
</dbReference>
<name>A0A558AU37_9STAP</name>
<dbReference type="Gene3D" id="2.60.40.2240">
    <property type="entry name" value="Acyl-CoA thioester hydrolase/BAAT N-terminal domain"/>
    <property type="match status" value="1"/>
</dbReference>
<evidence type="ECO:0000256" key="2">
    <source>
        <dbReference type="PIRSR" id="PIRSR016521-1"/>
    </source>
</evidence>
<dbReference type="InterPro" id="IPR042490">
    <property type="entry name" value="Thio_Ohase/BAAT_N"/>
</dbReference>
<dbReference type="Pfam" id="PF04775">
    <property type="entry name" value="Bile_Hydr_Trans"/>
    <property type="match status" value="1"/>
</dbReference>
<feature type="active site" description="Charge relay system" evidence="2">
    <location>
        <position position="225"/>
    </location>
</feature>
<proteinExistence type="inferred from homology"/>
<gene>
    <name evidence="5" type="ORF">FO441_08715</name>
</gene>
<evidence type="ECO:0000259" key="4">
    <source>
        <dbReference type="Pfam" id="PF08840"/>
    </source>
</evidence>
<comment type="caution">
    <text evidence="5">The sequence shown here is derived from an EMBL/GenBank/DDBJ whole genome shotgun (WGS) entry which is preliminary data.</text>
</comment>
<sequence length="425" mass="47032">MPKIVLGQDVLFIDQPLDFKAVECTPGETVIISAEMCDEENKVFHSFASFLVTESGVVDLAADVPTEGTYDSADVAGLLWSMILKETDEDDYFVKKTDCDLSVRFQVKYQEKVMDSKEVFIKFMNDDVKKLNILEDGIIGNLYAPVAEGKYPSVIILSGSDGGNEGHAASYLASKGYLVLALSYFNDTGLGTDLENIELEYFKNATEYLKSHASSSGSVSLIGYSKGAELALVLGERYDRYSSIIAGAPSSHITSGMKNGMFAPVTGWVQDNDPLPFLKMKFSIGMVLKSFKGWIAKEPFNFLGVWDKSLHTDKAHDSRIDVQKISCPILVIAGGDDRLWPSETHTENIKAQRHDDRDRYLVYEEGGHFISFPYNFHQMPANVNMNIGKMTMNFGGSKKANAKASKQSLEEILSFLHAHNEGRGV</sequence>
<dbReference type="EMBL" id="VMSJ01000003">
    <property type="protein sequence ID" value="TVT27779.1"/>
    <property type="molecule type" value="Genomic_DNA"/>
</dbReference>
<dbReference type="PANTHER" id="PTHR10824">
    <property type="entry name" value="ACYL-COENZYME A THIOESTERASE-RELATED"/>
    <property type="match status" value="1"/>
</dbReference>
<feature type="domain" description="Acyl-CoA thioester hydrolase/bile acid-CoA amino acid N-acetyltransferase" evidence="3">
    <location>
        <begin position="14"/>
        <end position="133"/>
    </location>
</feature>
<dbReference type="Pfam" id="PF08840">
    <property type="entry name" value="BAAT_C"/>
    <property type="match status" value="1"/>
</dbReference>
<dbReference type="PANTHER" id="PTHR10824:SF4">
    <property type="entry name" value="ACYL-COENZYME A THIOESTERASE 1-LIKE"/>
    <property type="match status" value="1"/>
</dbReference>
<dbReference type="InterPro" id="IPR006862">
    <property type="entry name" value="Thio_Ohase/aa_AcTrfase"/>
</dbReference>
<evidence type="ECO:0000256" key="1">
    <source>
        <dbReference type="ARBA" id="ARBA00006538"/>
    </source>
</evidence>
<evidence type="ECO:0000259" key="3">
    <source>
        <dbReference type="Pfam" id="PF04775"/>
    </source>
</evidence>
<dbReference type="GO" id="GO:0006637">
    <property type="term" value="P:acyl-CoA metabolic process"/>
    <property type="evidence" value="ECO:0007669"/>
    <property type="project" value="InterPro"/>
</dbReference>
<dbReference type="RefSeq" id="WP_145288776.1">
    <property type="nucleotide sequence ID" value="NZ_VMSJ01000003.1"/>
</dbReference>
<evidence type="ECO:0008006" key="7">
    <source>
        <dbReference type="Google" id="ProtNLM"/>
    </source>
</evidence>
<evidence type="ECO:0000313" key="6">
    <source>
        <dbReference type="Proteomes" id="UP000315103"/>
    </source>
</evidence>
<evidence type="ECO:0000313" key="5">
    <source>
        <dbReference type="EMBL" id="TVT27779.1"/>
    </source>
</evidence>